<dbReference type="KEGG" id="ccz:CCALI_01290"/>
<dbReference type="PANTHER" id="PTHR31088:SF6">
    <property type="entry name" value="PHAGE SHOCK PROTEIN A"/>
    <property type="match status" value="1"/>
</dbReference>
<keyword evidence="2" id="KW-0175">Coiled coil</keyword>
<dbReference type="OrthoDB" id="3542619at2"/>
<gene>
    <name evidence="4" type="ORF">CCALI_01290</name>
</gene>
<evidence type="ECO:0000313" key="4">
    <source>
        <dbReference type="EMBL" id="CCW35108.1"/>
    </source>
</evidence>
<evidence type="ECO:0000313" key="5">
    <source>
        <dbReference type="Proteomes" id="UP000014227"/>
    </source>
</evidence>
<evidence type="ECO:0000256" key="2">
    <source>
        <dbReference type="SAM" id="Coils"/>
    </source>
</evidence>
<dbReference type="AlphaFoldDB" id="S0EU35"/>
<dbReference type="InParanoid" id="S0EU35"/>
<evidence type="ECO:0000256" key="3">
    <source>
        <dbReference type="SAM" id="MobiDB-lite"/>
    </source>
</evidence>
<dbReference type="HOGENOM" id="CLU_056466_4_1_0"/>
<feature type="region of interest" description="Disordered" evidence="3">
    <location>
        <begin position="242"/>
        <end position="261"/>
    </location>
</feature>
<dbReference type="PATRIC" id="fig|1303518.3.peg.1315"/>
<evidence type="ECO:0000256" key="1">
    <source>
        <dbReference type="ARBA" id="ARBA00043985"/>
    </source>
</evidence>
<keyword evidence="5" id="KW-1185">Reference proteome</keyword>
<organism evidence="4 5">
    <name type="scientific">Chthonomonas calidirosea (strain DSM 23976 / ICMP 18418 / T49)</name>
    <dbReference type="NCBI Taxonomy" id="1303518"/>
    <lineage>
        <taxon>Bacteria</taxon>
        <taxon>Bacillati</taxon>
        <taxon>Armatimonadota</taxon>
        <taxon>Chthonomonadia</taxon>
        <taxon>Chthonomonadales</taxon>
        <taxon>Chthonomonadaceae</taxon>
        <taxon>Chthonomonas</taxon>
    </lineage>
</organism>
<sequence>MASNPFKRFWRYLMALLSGKLDQWEDPEVIINEAVREMRENQIKNRELAVQAITQKNNLQAEVEKEERLVADLEKKAAIALQGGNRELALQFLREKLQHEQTLEQMRASLAQAIEAAEKVKTAIKLEEDRIRQKTAQALALKAKMKQAQIEIKINKALDQFQFSNNEQQWGAVEERIRSMQSEAAARAEVANTSIDARVRELEASQMDAQAEQELAQLEAKLSLGTSTANNYVSTNQQQVQTVGTGGSGANGSAAPESELDRQLAELEAKLNNQNKQ</sequence>
<dbReference type="InterPro" id="IPR007157">
    <property type="entry name" value="PspA_VIPP1"/>
</dbReference>
<feature type="coiled-coil region" evidence="2">
    <location>
        <begin position="49"/>
        <end position="151"/>
    </location>
</feature>
<dbReference type="Proteomes" id="UP000014227">
    <property type="component" value="Chromosome I"/>
</dbReference>
<dbReference type="Pfam" id="PF04012">
    <property type="entry name" value="PspA_IM30"/>
    <property type="match status" value="1"/>
</dbReference>
<comment type="similarity">
    <text evidence="1">Belongs to the PspA/Vipp/IM30 family.</text>
</comment>
<dbReference type="PANTHER" id="PTHR31088">
    <property type="entry name" value="MEMBRANE-ASSOCIATED PROTEIN VIPP1, CHLOROPLASTIC"/>
    <property type="match status" value="1"/>
</dbReference>
<accession>S0EU35</accession>
<dbReference type="STRING" id="454171.CP488_02805"/>
<proteinExistence type="inferred from homology"/>
<dbReference type="RefSeq" id="WP_016482649.1">
    <property type="nucleotide sequence ID" value="NC_021487.1"/>
</dbReference>
<dbReference type="FunCoup" id="S0EU35">
    <property type="interactions" value="261"/>
</dbReference>
<reference evidence="5" key="1">
    <citation type="submission" date="2013-03" db="EMBL/GenBank/DDBJ databases">
        <title>Genome sequence of Chthonomonas calidirosea, the first sequenced genome from the Armatimonadetes phylum (formally candidate division OP10).</title>
        <authorList>
            <person name="Lee K.C.Y."/>
            <person name="Morgan X.C."/>
            <person name="Dunfield P.F."/>
            <person name="Tamas I."/>
            <person name="Houghton K.M."/>
            <person name="Vyssotski M."/>
            <person name="Ryan J.L.J."/>
            <person name="Lagutin K."/>
            <person name="McDonald I.R."/>
            <person name="Stott M.B."/>
        </authorList>
    </citation>
    <scope>NUCLEOTIDE SEQUENCE [LARGE SCALE GENOMIC DNA]</scope>
    <source>
        <strain evidence="5">DSM 23976 / ICMP 18418 / T49</strain>
    </source>
</reference>
<protein>
    <submittedName>
        <fullName evidence="4">Phage shock protein A (PspA) family protein</fullName>
    </submittedName>
</protein>
<dbReference type="EMBL" id="HF951689">
    <property type="protein sequence ID" value="CCW35108.1"/>
    <property type="molecule type" value="Genomic_DNA"/>
</dbReference>
<name>S0EU35_CHTCT</name>
<dbReference type="eggNOG" id="COG1842">
    <property type="taxonomic scope" value="Bacteria"/>
</dbReference>